<evidence type="ECO:0000313" key="3">
    <source>
        <dbReference type="EMBL" id="ROR40768.1"/>
    </source>
</evidence>
<dbReference type="RefSeq" id="WP_123351681.1">
    <property type="nucleotide sequence ID" value="NZ_CP027432.2"/>
</dbReference>
<keyword evidence="1" id="KW-0812">Transmembrane</keyword>
<reference evidence="5" key="1">
    <citation type="submission" date="2018-03" db="EMBL/GenBank/DDBJ databases">
        <title>A comparative analysis of the Nautiliaceae.</title>
        <authorList>
            <person name="Grosche A."/>
            <person name="Smedile F."/>
            <person name="Vetriani C."/>
        </authorList>
    </citation>
    <scope>NUCLEOTIDE SEQUENCE [LARGE SCALE GENOMIC DNA]</scope>
    <source>
        <strain evidence="5">TB6</strain>
    </source>
</reference>
<feature type="transmembrane region" description="Helical" evidence="1">
    <location>
        <begin position="42"/>
        <end position="62"/>
    </location>
</feature>
<keyword evidence="1" id="KW-0472">Membrane</keyword>
<evidence type="ECO:0000313" key="2">
    <source>
        <dbReference type="EMBL" id="QCI28507.1"/>
    </source>
</evidence>
<dbReference type="Proteomes" id="UP000298805">
    <property type="component" value="Chromosome"/>
</dbReference>
<evidence type="ECO:0000313" key="5">
    <source>
        <dbReference type="Proteomes" id="UP000298805"/>
    </source>
</evidence>
<gene>
    <name evidence="2" type="ORF">C6V80_05895</name>
    <name evidence="3" type="ORF">EDC58_0248</name>
</gene>
<keyword evidence="1" id="KW-1133">Transmembrane helix</keyword>
<reference evidence="3 4" key="2">
    <citation type="submission" date="2018-11" db="EMBL/GenBank/DDBJ databases">
        <title>Genomic Encyclopedia of Type Strains, Phase IV (KMG-IV): sequencing the most valuable type-strain genomes for metagenomic binning, comparative biology and taxonomic classification.</title>
        <authorList>
            <person name="Goeker M."/>
        </authorList>
    </citation>
    <scope>NUCLEOTIDE SEQUENCE [LARGE SCALE GENOMIC DNA]</scope>
    <source>
        <strain evidence="3 4">DSM 27783</strain>
    </source>
</reference>
<accession>A0AAJ4RDJ9</accession>
<dbReference type="AlphaFoldDB" id="A0AAJ4RDJ9"/>
<protein>
    <submittedName>
        <fullName evidence="2">DUF805 domain-containing protein</fullName>
    </submittedName>
    <submittedName>
        <fullName evidence="3">Uncharacterized membrane protein YhaH (DUF805 family)</fullName>
    </submittedName>
</protein>
<name>A0AAJ4RDJ9_9BACT</name>
<feature type="transmembrane region" description="Helical" evidence="1">
    <location>
        <begin position="15"/>
        <end position="35"/>
    </location>
</feature>
<evidence type="ECO:0000256" key="1">
    <source>
        <dbReference type="SAM" id="Phobius"/>
    </source>
</evidence>
<dbReference type="InterPro" id="IPR008523">
    <property type="entry name" value="DUF805"/>
</dbReference>
<proteinExistence type="predicted"/>
<keyword evidence="5" id="KW-1185">Reference proteome</keyword>
<dbReference type="Proteomes" id="UP000272781">
    <property type="component" value="Unassembled WGS sequence"/>
</dbReference>
<sequence>MLELLFSFKGRINRLKYFAVMLGLFLVSLAPDFVCKNNPDSSICMIFILLVIPMIWVNFAIIVKRFHDLNRSGWWALLMLVPVVNFIIGLFLLFKKGTEGTNDFGADPLANS</sequence>
<reference evidence="2" key="3">
    <citation type="submission" date="2019-06" db="EMBL/GenBank/DDBJ databases">
        <title>A comparative analysis of the Nautiliaceae.</title>
        <authorList>
            <person name="Grosche A."/>
            <person name="Smedile F."/>
            <person name="Vetriani C."/>
        </authorList>
    </citation>
    <scope>NUCLEOTIDE SEQUENCE</scope>
    <source>
        <strain evidence="2">TB6</strain>
    </source>
</reference>
<dbReference type="EMBL" id="CP027432">
    <property type="protein sequence ID" value="QCI28507.1"/>
    <property type="molecule type" value="Genomic_DNA"/>
</dbReference>
<dbReference type="EMBL" id="RJVK01000001">
    <property type="protein sequence ID" value="ROR40768.1"/>
    <property type="molecule type" value="Genomic_DNA"/>
</dbReference>
<organism evidence="3 4">
    <name type="scientific">Caminibacter pacificus</name>
    <dbReference type="NCBI Taxonomy" id="1424653"/>
    <lineage>
        <taxon>Bacteria</taxon>
        <taxon>Pseudomonadati</taxon>
        <taxon>Campylobacterota</taxon>
        <taxon>Epsilonproteobacteria</taxon>
        <taxon>Nautiliales</taxon>
        <taxon>Nautiliaceae</taxon>
        <taxon>Caminibacter</taxon>
    </lineage>
</organism>
<dbReference type="GO" id="GO:0005886">
    <property type="term" value="C:plasma membrane"/>
    <property type="evidence" value="ECO:0007669"/>
    <property type="project" value="TreeGrafter"/>
</dbReference>
<dbReference type="PANTHER" id="PTHR34980">
    <property type="entry name" value="INNER MEMBRANE PROTEIN-RELATED-RELATED"/>
    <property type="match status" value="1"/>
</dbReference>
<dbReference type="Pfam" id="PF05656">
    <property type="entry name" value="DUF805"/>
    <property type="match status" value="1"/>
</dbReference>
<evidence type="ECO:0000313" key="4">
    <source>
        <dbReference type="Proteomes" id="UP000272781"/>
    </source>
</evidence>
<feature type="transmembrane region" description="Helical" evidence="1">
    <location>
        <begin position="74"/>
        <end position="94"/>
    </location>
</feature>